<evidence type="ECO:0000256" key="3">
    <source>
        <dbReference type="ARBA" id="ARBA00022553"/>
    </source>
</evidence>
<dbReference type="FunFam" id="3.30.565.10:FF:000006">
    <property type="entry name" value="Sensor histidine kinase WalK"/>
    <property type="match status" value="1"/>
</dbReference>
<dbReference type="CDD" id="cd00082">
    <property type="entry name" value="HisKA"/>
    <property type="match status" value="1"/>
</dbReference>
<dbReference type="OrthoDB" id="3272385at2"/>
<dbReference type="Pfam" id="PF02518">
    <property type="entry name" value="HATPase_c"/>
    <property type="match status" value="1"/>
</dbReference>
<proteinExistence type="predicted"/>
<dbReference type="PANTHER" id="PTHR42878">
    <property type="entry name" value="TWO-COMPONENT HISTIDINE KINASE"/>
    <property type="match status" value="1"/>
</dbReference>
<dbReference type="InterPro" id="IPR003018">
    <property type="entry name" value="GAF"/>
</dbReference>
<dbReference type="InterPro" id="IPR036097">
    <property type="entry name" value="HisK_dim/P_sf"/>
</dbReference>
<evidence type="ECO:0000313" key="10">
    <source>
        <dbReference type="EMBL" id="TWT50211.1"/>
    </source>
</evidence>
<dbReference type="SMART" id="SM00065">
    <property type="entry name" value="GAF"/>
    <property type="match status" value="1"/>
</dbReference>
<reference evidence="10 11" key="1">
    <citation type="submission" date="2019-02" db="EMBL/GenBank/DDBJ databases">
        <title>Deep-cultivation of Planctomycetes and their phenomic and genomic characterization uncovers novel biology.</title>
        <authorList>
            <person name="Wiegand S."/>
            <person name="Jogler M."/>
            <person name="Boedeker C."/>
            <person name="Pinto D."/>
            <person name="Vollmers J."/>
            <person name="Rivas-Marin E."/>
            <person name="Kohn T."/>
            <person name="Peeters S.H."/>
            <person name="Heuer A."/>
            <person name="Rast P."/>
            <person name="Oberbeckmann S."/>
            <person name="Bunk B."/>
            <person name="Jeske O."/>
            <person name="Meyerdierks A."/>
            <person name="Storesund J.E."/>
            <person name="Kallscheuer N."/>
            <person name="Luecker S."/>
            <person name="Lage O.M."/>
            <person name="Pohl T."/>
            <person name="Merkel B.J."/>
            <person name="Hornburger P."/>
            <person name="Mueller R.-W."/>
            <person name="Bruemmer F."/>
            <person name="Labrenz M."/>
            <person name="Spormann A.M."/>
            <person name="Op Den Camp H."/>
            <person name="Overmann J."/>
            <person name="Amann R."/>
            <person name="Jetten M.S.M."/>
            <person name="Mascher T."/>
            <person name="Medema M.H."/>
            <person name="Devos D.P."/>
            <person name="Kaster A.-K."/>
            <person name="Ovreas L."/>
            <person name="Rohde M."/>
            <person name="Galperin M.Y."/>
            <person name="Jogler C."/>
        </authorList>
    </citation>
    <scope>NUCLEOTIDE SEQUENCE [LARGE SCALE GENOMIC DNA]</scope>
    <source>
        <strain evidence="10 11">Pla22</strain>
    </source>
</reference>
<evidence type="ECO:0000256" key="6">
    <source>
        <dbReference type="ARBA" id="ARBA00022777"/>
    </source>
</evidence>
<dbReference type="SUPFAM" id="SSF47384">
    <property type="entry name" value="Homodimeric domain of signal transducing histidine kinase"/>
    <property type="match status" value="1"/>
</dbReference>
<organism evidence="10 11">
    <name type="scientific">Rubripirellula amarantea</name>
    <dbReference type="NCBI Taxonomy" id="2527999"/>
    <lineage>
        <taxon>Bacteria</taxon>
        <taxon>Pseudomonadati</taxon>
        <taxon>Planctomycetota</taxon>
        <taxon>Planctomycetia</taxon>
        <taxon>Pirellulales</taxon>
        <taxon>Pirellulaceae</taxon>
        <taxon>Rubripirellula</taxon>
    </lineage>
</organism>
<protein>
    <recommendedName>
        <fullName evidence="2">histidine kinase</fullName>
        <ecNumber evidence="2">2.7.13.3</ecNumber>
    </recommendedName>
</protein>
<evidence type="ECO:0000256" key="8">
    <source>
        <dbReference type="ARBA" id="ARBA00023012"/>
    </source>
</evidence>
<evidence type="ECO:0000313" key="11">
    <source>
        <dbReference type="Proteomes" id="UP000316598"/>
    </source>
</evidence>
<evidence type="ECO:0000256" key="7">
    <source>
        <dbReference type="ARBA" id="ARBA00022840"/>
    </source>
</evidence>
<keyword evidence="8" id="KW-0902">Two-component regulatory system</keyword>
<dbReference type="GO" id="GO:0030295">
    <property type="term" value="F:protein kinase activator activity"/>
    <property type="evidence" value="ECO:0007669"/>
    <property type="project" value="TreeGrafter"/>
</dbReference>
<dbReference type="PRINTS" id="PR00344">
    <property type="entry name" value="BCTRLSENSOR"/>
</dbReference>
<keyword evidence="4 10" id="KW-0808">Transferase</keyword>
<dbReference type="GO" id="GO:0005524">
    <property type="term" value="F:ATP binding"/>
    <property type="evidence" value="ECO:0007669"/>
    <property type="project" value="UniProtKB-KW"/>
</dbReference>
<dbReference type="GO" id="GO:0000156">
    <property type="term" value="F:phosphorelay response regulator activity"/>
    <property type="evidence" value="ECO:0007669"/>
    <property type="project" value="TreeGrafter"/>
</dbReference>
<keyword evidence="6" id="KW-0418">Kinase</keyword>
<dbReference type="InterPro" id="IPR003661">
    <property type="entry name" value="HisK_dim/P_dom"/>
</dbReference>
<keyword evidence="11" id="KW-1185">Reference proteome</keyword>
<dbReference type="InterPro" id="IPR036890">
    <property type="entry name" value="HATPase_C_sf"/>
</dbReference>
<dbReference type="Proteomes" id="UP000316598">
    <property type="component" value="Unassembled WGS sequence"/>
</dbReference>
<dbReference type="GO" id="GO:0000155">
    <property type="term" value="F:phosphorelay sensor kinase activity"/>
    <property type="evidence" value="ECO:0007669"/>
    <property type="project" value="InterPro"/>
</dbReference>
<gene>
    <name evidence="10" type="primary">cph1_2</name>
    <name evidence="10" type="ORF">Pla22_29520</name>
</gene>
<evidence type="ECO:0000256" key="1">
    <source>
        <dbReference type="ARBA" id="ARBA00000085"/>
    </source>
</evidence>
<evidence type="ECO:0000259" key="9">
    <source>
        <dbReference type="PROSITE" id="PS50109"/>
    </source>
</evidence>
<sequence>MLTSTHSDACHSLTLRPCNVETLRLVDSPPEPEFDKLTLLVRDVIDVPVALISIVEIDKNRQYFKSAQGLPEPWATSRQTPLSHSFCQHVTRCSQLLRVDNAHEDPLVAQNLAVRDLGVVAYLGYPIVDSNGLAIGALCAIDVKPRAWSDQDVSLMARIAECVSDVVCLRSSLLTVQSLNAEQLAFTQALSHDLKAPVNSLHYLLSELQEAFNESNEVDHRELVELGMQATSRMGMQITGLAELHEVLATEFVSSPVNLNEIFEDAISALRGIIQESNAQIELSPLPEVIGSRPLLQSLFQNLIDNAIKFREKGRRPSVKVGVREAGENVEVSVVDNGIGIPDCHFDRIFKMFERLHSQSDYPGTGLGLSICKRIVDMHDGSISIISTPNIGTRFTIKLKRAA</sequence>
<dbReference type="EMBL" id="SJPI01000002">
    <property type="protein sequence ID" value="TWT50211.1"/>
    <property type="molecule type" value="Genomic_DNA"/>
</dbReference>
<dbReference type="RefSeq" id="WP_146515478.1">
    <property type="nucleotide sequence ID" value="NZ_SJPI01000002.1"/>
</dbReference>
<evidence type="ECO:0000256" key="4">
    <source>
        <dbReference type="ARBA" id="ARBA00022679"/>
    </source>
</evidence>
<evidence type="ECO:0000256" key="5">
    <source>
        <dbReference type="ARBA" id="ARBA00022741"/>
    </source>
</evidence>
<accession>A0A5C5WJL6</accession>
<name>A0A5C5WJL6_9BACT</name>
<dbReference type="Pfam" id="PF01590">
    <property type="entry name" value="GAF"/>
    <property type="match status" value="1"/>
</dbReference>
<dbReference type="EC" id="2.7.13.3" evidence="2"/>
<dbReference type="PANTHER" id="PTHR42878:SF7">
    <property type="entry name" value="SENSOR HISTIDINE KINASE GLRK"/>
    <property type="match status" value="1"/>
</dbReference>
<dbReference type="InterPro" id="IPR004358">
    <property type="entry name" value="Sig_transdc_His_kin-like_C"/>
</dbReference>
<keyword evidence="3" id="KW-0597">Phosphoprotein</keyword>
<dbReference type="Gene3D" id="3.30.565.10">
    <property type="entry name" value="Histidine kinase-like ATPase, C-terminal domain"/>
    <property type="match status" value="1"/>
</dbReference>
<comment type="catalytic activity">
    <reaction evidence="1">
        <text>ATP + protein L-histidine = ADP + protein N-phospho-L-histidine.</text>
        <dbReference type="EC" id="2.7.13.3"/>
    </reaction>
</comment>
<keyword evidence="7" id="KW-0067">ATP-binding</keyword>
<dbReference type="PROSITE" id="PS50109">
    <property type="entry name" value="HIS_KIN"/>
    <property type="match status" value="1"/>
</dbReference>
<keyword evidence="5" id="KW-0547">Nucleotide-binding</keyword>
<feature type="domain" description="Histidine kinase" evidence="9">
    <location>
        <begin position="189"/>
        <end position="403"/>
    </location>
</feature>
<comment type="caution">
    <text evidence="10">The sequence shown here is derived from an EMBL/GenBank/DDBJ whole genome shotgun (WGS) entry which is preliminary data.</text>
</comment>
<dbReference type="GO" id="GO:0007234">
    <property type="term" value="P:osmosensory signaling via phosphorelay pathway"/>
    <property type="evidence" value="ECO:0007669"/>
    <property type="project" value="TreeGrafter"/>
</dbReference>
<dbReference type="SUPFAM" id="SSF55781">
    <property type="entry name" value="GAF domain-like"/>
    <property type="match status" value="1"/>
</dbReference>
<dbReference type="Gene3D" id="3.30.450.40">
    <property type="match status" value="1"/>
</dbReference>
<dbReference type="AlphaFoldDB" id="A0A5C5WJL6"/>
<dbReference type="SUPFAM" id="SSF55874">
    <property type="entry name" value="ATPase domain of HSP90 chaperone/DNA topoisomerase II/histidine kinase"/>
    <property type="match status" value="1"/>
</dbReference>
<dbReference type="InterPro" id="IPR005467">
    <property type="entry name" value="His_kinase_dom"/>
</dbReference>
<dbReference type="InterPro" id="IPR029016">
    <property type="entry name" value="GAF-like_dom_sf"/>
</dbReference>
<dbReference type="InterPro" id="IPR003594">
    <property type="entry name" value="HATPase_dom"/>
</dbReference>
<evidence type="ECO:0000256" key="2">
    <source>
        <dbReference type="ARBA" id="ARBA00012438"/>
    </source>
</evidence>
<dbReference type="SMART" id="SM00387">
    <property type="entry name" value="HATPase_c"/>
    <property type="match status" value="1"/>
</dbReference>
<dbReference type="InterPro" id="IPR050351">
    <property type="entry name" value="BphY/WalK/GraS-like"/>
</dbReference>